<dbReference type="InterPro" id="IPR017926">
    <property type="entry name" value="GATASE"/>
</dbReference>
<dbReference type="PANTHER" id="PTHR42695">
    <property type="entry name" value="GLUTAMINE AMIDOTRANSFERASE YLR126C-RELATED"/>
    <property type="match status" value="1"/>
</dbReference>
<gene>
    <name evidence="2" type="ORF">FHX78_1266</name>
</gene>
<comment type="caution">
    <text evidence="2">The sequence shown here is derived from an EMBL/GenBank/DDBJ whole genome shotgun (WGS) entry which is preliminary data.</text>
</comment>
<organism evidence="2 3">
    <name type="scientific">Streptomyces capillispiralis</name>
    <dbReference type="NCBI Taxonomy" id="68182"/>
    <lineage>
        <taxon>Bacteria</taxon>
        <taxon>Bacillati</taxon>
        <taxon>Actinomycetota</taxon>
        <taxon>Actinomycetes</taxon>
        <taxon>Kitasatosporales</taxon>
        <taxon>Streptomycetaceae</taxon>
        <taxon>Streptomyces</taxon>
    </lineage>
</organism>
<dbReference type="OrthoDB" id="5196541at2"/>
<name>A0A561SGP1_9ACTN</name>
<sequence length="240" mass="25415">MTRTAVVIRHVAFEDLGILGPLLTEQGYRVRYLDAGVDPIGDGAFGDADLLVVLGGPVGVGDIGRYPYLADEAAAVAAWTGRGLPTLGICLGAQLIAYALGADVVPTGRFEIGYAPLTLTPEGDASVLAGLGDTPVLHWHGDQFAIPDGATRLAETPGFPNQAFAVGDTVLGLQFHLEADHTQIERWLLGHTHELTAHGVDLDRVRTDARRHGGRLTTRARAVLTDWLHRALPAAEPAEA</sequence>
<dbReference type="RefSeq" id="WP_145872350.1">
    <property type="nucleotide sequence ID" value="NZ_BNCE01000037.1"/>
</dbReference>
<feature type="domain" description="Glutamine amidotransferase" evidence="1">
    <location>
        <begin position="47"/>
        <end position="184"/>
    </location>
</feature>
<dbReference type="Pfam" id="PF00117">
    <property type="entry name" value="GATase"/>
    <property type="match status" value="1"/>
</dbReference>
<dbReference type="CDD" id="cd01741">
    <property type="entry name" value="GATase1_1"/>
    <property type="match status" value="1"/>
</dbReference>
<dbReference type="Gene3D" id="3.40.50.880">
    <property type="match status" value="1"/>
</dbReference>
<proteinExistence type="predicted"/>
<dbReference type="GO" id="GO:0005829">
    <property type="term" value="C:cytosol"/>
    <property type="evidence" value="ECO:0007669"/>
    <property type="project" value="TreeGrafter"/>
</dbReference>
<dbReference type="SUPFAM" id="SSF52317">
    <property type="entry name" value="Class I glutamine amidotransferase-like"/>
    <property type="match status" value="1"/>
</dbReference>
<evidence type="ECO:0000313" key="3">
    <source>
        <dbReference type="Proteomes" id="UP000316603"/>
    </source>
</evidence>
<dbReference type="AlphaFoldDB" id="A0A561SGP1"/>
<keyword evidence="3" id="KW-1185">Reference proteome</keyword>
<evidence type="ECO:0000313" key="2">
    <source>
        <dbReference type="EMBL" id="TWF74034.1"/>
    </source>
</evidence>
<reference evidence="2 3" key="1">
    <citation type="submission" date="2019-06" db="EMBL/GenBank/DDBJ databases">
        <title>Sequencing the genomes of 1000 actinobacteria strains.</title>
        <authorList>
            <person name="Klenk H.-P."/>
        </authorList>
    </citation>
    <scope>NUCLEOTIDE SEQUENCE [LARGE SCALE GENOMIC DNA]</scope>
    <source>
        <strain evidence="2 3">DSM 41695</strain>
    </source>
</reference>
<dbReference type="EMBL" id="VIWV01000002">
    <property type="protein sequence ID" value="TWF74034.1"/>
    <property type="molecule type" value="Genomic_DNA"/>
</dbReference>
<evidence type="ECO:0000259" key="1">
    <source>
        <dbReference type="Pfam" id="PF00117"/>
    </source>
</evidence>
<dbReference type="Proteomes" id="UP000316603">
    <property type="component" value="Unassembled WGS sequence"/>
</dbReference>
<accession>A0A561SGP1</accession>
<dbReference type="PROSITE" id="PS51273">
    <property type="entry name" value="GATASE_TYPE_1"/>
    <property type="match status" value="1"/>
</dbReference>
<dbReference type="NCBIfam" id="NF005458">
    <property type="entry name" value="PRK07053.1"/>
    <property type="match status" value="1"/>
</dbReference>
<dbReference type="InterPro" id="IPR044992">
    <property type="entry name" value="ChyE-like"/>
</dbReference>
<dbReference type="PANTHER" id="PTHR42695:SF5">
    <property type="entry name" value="GLUTAMINE AMIDOTRANSFERASE YLR126C-RELATED"/>
    <property type="match status" value="1"/>
</dbReference>
<dbReference type="InterPro" id="IPR029062">
    <property type="entry name" value="Class_I_gatase-like"/>
</dbReference>
<protein>
    <submittedName>
        <fullName evidence="2">GMP synthase (Glutamine-hydrolysing)</fullName>
    </submittedName>
</protein>